<dbReference type="PROSITE" id="PS52029">
    <property type="entry name" value="LD_TPASE"/>
    <property type="match status" value="1"/>
</dbReference>
<dbReference type="GO" id="GO:0016740">
    <property type="term" value="F:transferase activity"/>
    <property type="evidence" value="ECO:0007669"/>
    <property type="project" value="UniProtKB-KW"/>
</dbReference>
<dbReference type="PANTHER" id="PTHR30582:SF2">
    <property type="entry name" value="L,D-TRANSPEPTIDASE YCIB-RELATED"/>
    <property type="match status" value="1"/>
</dbReference>
<dbReference type="InterPro" id="IPR005490">
    <property type="entry name" value="LD_TPept_cat_dom"/>
</dbReference>
<dbReference type="GO" id="GO:0005576">
    <property type="term" value="C:extracellular region"/>
    <property type="evidence" value="ECO:0007669"/>
    <property type="project" value="TreeGrafter"/>
</dbReference>
<feature type="domain" description="L,D-TPase catalytic" evidence="10">
    <location>
        <begin position="26"/>
        <end position="142"/>
    </location>
</feature>
<dbReference type="InterPro" id="IPR050979">
    <property type="entry name" value="LD-transpeptidase"/>
</dbReference>
<comment type="similarity">
    <text evidence="2">Belongs to the YkuD family.</text>
</comment>
<feature type="region of interest" description="Disordered" evidence="8">
    <location>
        <begin position="148"/>
        <end position="191"/>
    </location>
</feature>
<protein>
    <submittedName>
        <fullName evidence="11">L,D-transpeptidase-like protein</fullName>
    </submittedName>
</protein>
<name>A0A370HHW8_9HYPH</name>
<dbReference type="UniPathway" id="UPA00219"/>
<comment type="pathway">
    <text evidence="1 7">Cell wall biogenesis; peptidoglycan biosynthesis.</text>
</comment>
<evidence type="ECO:0000256" key="7">
    <source>
        <dbReference type="PROSITE-ProRule" id="PRU01373"/>
    </source>
</evidence>
<reference evidence="11 12" key="1">
    <citation type="submission" date="2018-07" db="EMBL/GenBank/DDBJ databases">
        <title>Genomic Encyclopedia of Type Strains, Phase IV (KMG-IV): sequencing the most valuable type-strain genomes for metagenomic binning, comparative biology and taxonomic classification.</title>
        <authorList>
            <person name="Goeker M."/>
        </authorList>
    </citation>
    <scope>NUCLEOTIDE SEQUENCE [LARGE SCALE GENOMIC DNA]</scope>
    <source>
        <strain evidence="11 12">DSM 14364</strain>
    </source>
</reference>
<evidence type="ECO:0000256" key="6">
    <source>
        <dbReference type="ARBA" id="ARBA00023316"/>
    </source>
</evidence>
<feature type="signal peptide" evidence="9">
    <location>
        <begin position="1"/>
        <end position="24"/>
    </location>
</feature>
<evidence type="ECO:0000313" key="12">
    <source>
        <dbReference type="Proteomes" id="UP000254925"/>
    </source>
</evidence>
<dbReference type="Proteomes" id="UP000254925">
    <property type="component" value="Unassembled WGS sequence"/>
</dbReference>
<keyword evidence="12" id="KW-1185">Reference proteome</keyword>
<proteinExistence type="inferred from homology"/>
<accession>A0A370HHW8</accession>
<evidence type="ECO:0000256" key="1">
    <source>
        <dbReference type="ARBA" id="ARBA00004752"/>
    </source>
</evidence>
<dbReference type="AlphaFoldDB" id="A0A370HHW8"/>
<feature type="compositionally biased region" description="Basic and acidic residues" evidence="8">
    <location>
        <begin position="148"/>
        <end position="163"/>
    </location>
</feature>
<dbReference type="GO" id="GO:0008360">
    <property type="term" value="P:regulation of cell shape"/>
    <property type="evidence" value="ECO:0007669"/>
    <property type="project" value="UniProtKB-UniRule"/>
</dbReference>
<dbReference type="EMBL" id="QQBB01000006">
    <property type="protein sequence ID" value="RDI57797.1"/>
    <property type="molecule type" value="Genomic_DNA"/>
</dbReference>
<dbReference type="GO" id="GO:0071972">
    <property type="term" value="F:peptidoglycan L,D-transpeptidase activity"/>
    <property type="evidence" value="ECO:0007669"/>
    <property type="project" value="TreeGrafter"/>
</dbReference>
<dbReference type="PANTHER" id="PTHR30582">
    <property type="entry name" value="L,D-TRANSPEPTIDASE"/>
    <property type="match status" value="1"/>
</dbReference>
<keyword evidence="4 7" id="KW-0133">Cell shape</keyword>
<dbReference type="GO" id="GO:0018104">
    <property type="term" value="P:peptidoglycan-protein cross-linking"/>
    <property type="evidence" value="ECO:0007669"/>
    <property type="project" value="TreeGrafter"/>
</dbReference>
<dbReference type="SUPFAM" id="SSF141523">
    <property type="entry name" value="L,D-transpeptidase catalytic domain-like"/>
    <property type="match status" value="1"/>
</dbReference>
<keyword evidence="9" id="KW-0732">Signal</keyword>
<comment type="caution">
    <text evidence="11">The sequence shown here is derived from an EMBL/GenBank/DDBJ whole genome shotgun (WGS) entry which is preliminary data.</text>
</comment>
<dbReference type="Pfam" id="PF03734">
    <property type="entry name" value="YkuD"/>
    <property type="match status" value="1"/>
</dbReference>
<evidence type="ECO:0000256" key="5">
    <source>
        <dbReference type="ARBA" id="ARBA00022984"/>
    </source>
</evidence>
<gene>
    <name evidence="11" type="ORF">DES45_106109</name>
</gene>
<organism evidence="11 12">
    <name type="scientific">Microvirga subterranea</name>
    <dbReference type="NCBI Taxonomy" id="186651"/>
    <lineage>
        <taxon>Bacteria</taxon>
        <taxon>Pseudomonadati</taxon>
        <taxon>Pseudomonadota</taxon>
        <taxon>Alphaproteobacteria</taxon>
        <taxon>Hyphomicrobiales</taxon>
        <taxon>Methylobacteriaceae</taxon>
        <taxon>Microvirga</taxon>
    </lineage>
</organism>
<dbReference type="GO" id="GO:0071555">
    <property type="term" value="P:cell wall organization"/>
    <property type="evidence" value="ECO:0007669"/>
    <property type="project" value="UniProtKB-UniRule"/>
</dbReference>
<feature type="active site" description="Proton donor/acceptor" evidence="7">
    <location>
        <position position="98"/>
    </location>
</feature>
<evidence type="ECO:0000256" key="3">
    <source>
        <dbReference type="ARBA" id="ARBA00022679"/>
    </source>
</evidence>
<evidence type="ECO:0000313" key="11">
    <source>
        <dbReference type="EMBL" id="RDI57797.1"/>
    </source>
</evidence>
<evidence type="ECO:0000256" key="2">
    <source>
        <dbReference type="ARBA" id="ARBA00005992"/>
    </source>
</evidence>
<dbReference type="Gene3D" id="2.40.440.10">
    <property type="entry name" value="L,D-transpeptidase catalytic domain-like"/>
    <property type="match status" value="1"/>
</dbReference>
<dbReference type="CDD" id="cd16913">
    <property type="entry name" value="YkuD_like"/>
    <property type="match status" value="1"/>
</dbReference>
<keyword evidence="6 7" id="KW-0961">Cell wall biogenesis/degradation</keyword>
<feature type="chain" id="PRO_5016770374" evidence="9">
    <location>
        <begin position="25"/>
        <end position="206"/>
    </location>
</feature>
<evidence type="ECO:0000259" key="10">
    <source>
        <dbReference type="PROSITE" id="PS52029"/>
    </source>
</evidence>
<dbReference type="InterPro" id="IPR038063">
    <property type="entry name" value="Transpep_catalytic_dom"/>
</dbReference>
<keyword evidence="3" id="KW-0808">Transferase</keyword>
<sequence length="206" mass="22359">MRLISVLAASLLGTLTLGAGWAKADVLITVDKSAQRMSISVDGKPRYAWSVSTGKAGHETPVGTFSPSRLVKDHASKEWDNSPMPHSIFFTHRGHAIHGSNAIRSLGRPASHGCVRLAPANAAKLFALVRSEGMQNTRIVIQGHETRKTAARTVKRDRPKIRPAEPMSVGAGYSSRKPDRRDALRPAPAYNGYGGPVNTQAIYDWR</sequence>
<feature type="active site" description="Nucleophile" evidence="7">
    <location>
        <position position="114"/>
    </location>
</feature>
<evidence type="ECO:0000256" key="9">
    <source>
        <dbReference type="SAM" id="SignalP"/>
    </source>
</evidence>
<dbReference type="OrthoDB" id="463216at2"/>
<keyword evidence="5 7" id="KW-0573">Peptidoglycan synthesis</keyword>
<evidence type="ECO:0000256" key="4">
    <source>
        <dbReference type="ARBA" id="ARBA00022960"/>
    </source>
</evidence>
<evidence type="ECO:0000256" key="8">
    <source>
        <dbReference type="SAM" id="MobiDB-lite"/>
    </source>
</evidence>